<gene>
    <name evidence="3" type="ORF">OPV22_027090</name>
</gene>
<evidence type="ECO:0000256" key="2">
    <source>
        <dbReference type="SAM" id="SignalP"/>
    </source>
</evidence>
<evidence type="ECO:0000313" key="4">
    <source>
        <dbReference type="Proteomes" id="UP001222027"/>
    </source>
</evidence>
<dbReference type="EMBL" id="JAQQAF010000008">
    <property type="protein sequence ID" value="KAJ8464538.1"/>
    <property type="molecule type" value="Genomic_DNA"/>
</dbReference>
<protein>
    <recommendedName>
        <fullName evidence="5">Secreted protein</fullName>
    </recommendedName>
</protein>
<feature type="chain" id="PRO_5043316979" description="Secreted protein" evidence="2">
    <location>
        <begin position="21"/>
        <end position="71"/>
    </location>
</feature>
<dbReference type="Proteomes" id="UP001222027">
    <property type="component" value="Unassembled WGS sequence"/>
</dbReference>
<feature type="signal peptide" evidence="2">
    <location>
        <begin position="1"/>
        <end position="20"/>
    </location>
</feature>
<name>A0AAV8Q4C9_ENSVE</name>
<proteinExistence type="predicted"/>
<sequence>MFLISKRCLATLLPLTTAIAAKEPSSDTQKSCSLVVVHQLTLPLPRGGGGGDKNYSRTSHATEPLQKGHKS</sequence>
<organism evidence="3 4">
    <name type="scientific">Ensete ventricosum</name>
    <name type="common">Abyssinian banana</name>
    <name type="synonym">Musa ensete</name>
    <dbReference type="NCBI Taxonomy" id="4639"/>
    <lineage>
        <taxon>Eukaryota</taxon>
        <taxon>Viridiplantae</taxon>
        <taxon>Streptophyta</taxon>
        <taxon>Embryophyta</taxon>
        <taxon>Tracheophyta</taxon>
        <taxon>Spermatophyta</taxon>
        <taxon>Magnoliopsida</taxon>
        <taxon>Liliopsida</taxon>
        <taxon>Zingiberales</taxon>
        <taxon>Musaceae</taxon>
        <taxon>Ensete</taxon>
    </lineage>
</organism>
<evidence type="ECO:0008006" key="5">
    <source>
        <dbReference type="Google" id="ProtNLM"/>
    </source>
</evidence>
<keyword evidence="2" id="KW-0732">Signal</keyword>
<evidence type="ECO:0000256" key="1">
    <source>
        <dbReference type="SAM" id="MobiDB-lite"/>
    </source>
</evidence>
<comment type="caution">
    <text evidence="3">The sequence shown here is derived from an EMBL/GenBank/DDBJ whole genome shotgun (WGS) entry which is preliminary data.</text>
</comment>
<evidence type="ECO:0000313" key="3">
    <source>
        <dbReference type="EMBL" id="KAJ8464538.1"/>
    </source>
</evidence>
<accession>A0AAV8Q4C9</accession>
<keyword evidence="4" id="KW-1185">Reference proteome</keyword>
<dbReference type="AlphaFoldDB" id="A0AAV8Q4C9"/>
<feature type="region of interest" description="Disordered" evidence="1">
    <location>
        <begin position="43"/>
        <end position="71"/>
    </location>
</feature>
<reference evidence="3 4" key="1">
    <citation type="submission" date="2022-12" db="EMBL/GenBank/DDBJ databases">
        <title>Chromosome-scale assembly of the Ensete ventricosum genome.</title>
        <authorList>
            <person name="Dussert Y."/>
            <person name="Stocks J."/>
            <person name="Wendawek A."/>
            <person name="Woldeyes F."/>
            <person name="Nichols R.A."/>
            <person name="Borrell J.S."/>
        </authorList>
    </citation>
    <scope>NUCLEOTIDE SEQUENCE [LARGE SCALE GENOMIC DNA]</scope>
    <source>
        <strain evidence="4">cv. Maze</strain>
        <tissue evidence="3">Seeds</tissue>
    </source>
</reference>